<accession>A0ABS1R3V9</accession>
<dbReference type="InterPro" id="IPR050491">
    <property type="entry name" value="AmpC-like"/>
</dbReference>
<keyword evidence="1" id="KW-0732">Signal</keyword>
<dbReference type="Proteomes" id="UP000625283">
    <property type="component" value="Unassembled WGS sequence"/>
</dbReference>
<dbReference type="RefSeq" id="WP_202102304.1">
    <property type="nucleotide sequence ID" value="NZ_JAERTY010000003.1"/>
</dbReference>
<comment type="caution">
    <text evidence="3">The sequence shown here is derived from an EMBL/GenBank/DDBJ whole genome shotgun (WGS) entry which is preliminary data.</text>
</comment>
<dbReference type="PANTHER" id="PTHR46825:SF8">
    <property type="entry name" value="BETA-LACTAMASE-RELATED"/>
    <property type="match status" value="1"/>
</dbReference>
<reference evidence="3 4" key="1">
    <citation type="submission" date="2021-01" db="EMBL/GenBank/DDBJ databases">
        <title>C459-1 draft genome sequence.</title>
        <authorList>
            <person name="Zhang X.-F."/>
        </authorList>
    </citation>
    <scope>NUCLEOTIDE SEQUENCE [LARGE SCALE GENOMIC DNA]</scope>
    <source>
        <strain evidence="4">C459-1</strain>
    </source>
</reference>
<organism evidence="3 4">
    <name type="scientific">Sphingobacterium faecale</name>
    <dbReference type="NCBI Taxonomy" id="2803775"/>
    <lineage>
        <taxon>Bacteria</taxon>
        <taxon>Pseudomonadati</taxon>
        <taxon>Bacteroidota</taxon>
        <taxon>Sphingobacteriia</taxon>
        <taxon>Sphingobacteriales</taxon>
        <taxon>Sphingobacteriaceae</taxon>
        <taxon>Sphingobacterium</taxon>
    </lineage>
</organism>
<keyword evidence="4" id="KW-1185">Reference proteome</keyword>
<name>A0ABS1R3V9_9SPHI</name>
<gene>
    <name evidence="3" type="ORF">JKG61_07290</name>
</gene>
<evidence type="ECO:0000313" key="4">
    <source>
        <dbReference type="Proteomes" id="UP000625283"/>
    </source>
</evidence>
<feature type="signal peptide" evidence="1">
    <location>
        <begin position="1"/>
        <end position="20"/>
    </location>
</feature>
<dbReference type="Gene3D" id="3.40.710.10">
    <property type="entry name" value="DD-peptidase/beta-lactamase superfamily"/>
    <property type="match status" value="1"/>
</dbReference>
<dbReference type="Pfam" id="PF00144">
    <property type="entry name" value="Beta-lactamase"/>
    <property type="match status" value="1"/>
</dbReference>
<protein>
    <submittedName>
        <fullName evidence="3">Beta-lactamase family protein</fullName>
    </submittedName>
</protein>
<evidence type="ECO:0000259" key="2">
    <source>
        <dbReference type="Pfam" id="PF00144"/>
    </source>
</evidence>
<evidence type="ECO:0000256" key="1">
    <source>
        <dbReference type="SAM" id="SignalP"/>
    </source>
</evidence>
<dbReference type="PANTHER" id="PTHR46825">
    <property type="entry name" value="D-ALANYL-D-ALANINE-CARBOXYPEPTIDASE/ENDOPEPTIDASE AMPH"/>
    <property type="match status" value="1"/>
</dbReference>
<sequence>MIKYVLYLLIILCYSTNAWSQSTAEISNRQVYNRIEYFFNTQQTDSIYAMATPSFQKNIPLQSFAMALQYFYNFGQIKEAIPGTYQQDVAGYNITLDKKKASLYLKTDSTFHFDLFEIKDKEISTEKKENIKSVVQKNNALDEYIDSVARTYIQQKNAQALAVGVIHNGKTNTFYYGETVKGDSLSLPKENTLFELGSITKIFTATLLADLVEKNIITLEDTISKYLPDSVAQNQYLQQITFKQLANHTSGLPKLPDNLEKSTKFSASDPYAQYSRKELFSYLKNIQRDDLPGDKFEYSNTGFALLGELISIIAKKSYSQCVADIITTPLSLSNTLEKVNPKTQQITKVYNATGTEAPVWQWQVFVGAGGLKSTITDMLRFIKIQFKMPETQLEQALALTRQFTYYLPPSTDIGLAWHMNMVNDVVQYWHNGGTGGSSTFIAIVPDTKSAIIVLANSALSVDEISRKILNTIIEHK</sequence>
<feature type="chain" id="PRO_5046698865" evidence="1">
    <location>
        <begin position="21"/>
        <end position="476"/>
    </location>
</feature>
<feature type="domain" description="Beta-lactamase-related" evidence="2">
    <location>
        <begin position="146"/>
        <end position="462"/>
    </location>
</feature>
<dbReference type="EMBL" id="JAERTY010000003">
    <property type="protein sequence ID" value="MBL1408551.1"/>
    <property type="molecule type" value="Genomic_DNA"/>
</dbReference>
<proteinExistence type="predicted"/>
<dbReference type="InterPro" id="IPR012338">
    <property type="entry name" value="Beta-lactam/transpept-like"/>
</dbReference>
<dbReference type="SUPFAM" id="SSF56601">
    <property type="entry name" value="beta-lactamase/transpeptidase-like"/>
    <property type="match status" value="1"/>
</dbReference>
<evidence type="ECO:0000313" key="3">
    <source>
        <dbReference type="EMBL" id="MBL1408551.1"/>
    </source>
</evidence>
<dbReference type="InterPro" id="IPR001466">
    <property type="entry name" value="Beta-lactam-related"/>
</dbReference>